<evidence type="ECO:0000256" key="1">
    <source>
        <dbReference type="ARBA" id="ARBA00005695"/>
    </source>
</evidence>
<dbReference type="Proteomes" id="UP000028488">
    <property type="component" value="Chromosome"/>
</dbReference>
<dbReference type="Gene3D" id="3.90.76.10">
    <property type="entry name" value="Dipeptide-binding Protein, Domain 1"/>
    <property type="match status" value="1"/>
</dbReference>
<dbReference type="CDD" id="cd08512">
    <property type="entry name" value="PBP2_NikA_DppA_OppA_like_7"/>
    <property type="match status" value="1"/>
</dbReference>
<protein>
    <submittedName>
        <fullName evidence="5">ABC transporter substrate-binding protein</fullName>
    </submittedName>
</protein>
<sequence>MSTERKKLARKGFGYTLIGLAVTSSLVACTSAARTDAGGGPGDRPVVLAYQNQIATLDPIRADYAQTNFVDQALYDTLVTYDADNEIVGQLASEFTPSPDARSIQMTLRAATFHDGAPVTAEDVRYTLDRTAALGQGIAGQMTGYLGTTVTGPQSLTIELTEPNSLFLGALSKIYVLNSALVKANEGTDRGQAYLAGHDAGSGPYVLAGAGGADTYTLTRFDDYWAGNEGRPAALVYRRIDESATQSAELKAGNIDVSFGLTNADAEALNGFSGVTVQSQPVNLQANIFFNVMNGPTANKAVRQAVQMAYDYTGGLETIRGGNGSIATGPLPGQFSCRPEMPAYGQDLDQAKRLLSDAGMSDLTLTMKFQPVFKEQEREATLLQSNLAQIGVTLDLEPIAYADYLSALKSPDSIPQMMLATDFAQYPDPGVMLVKTYKSDQVGTNKSGYSNPTVDELLGRAAETSDAEARCDLYKQAQEDIRNDAVAVNMYTLGQTTAHSNRVTGVGPAVVGSGVWVPAIRVA</sequence>
<dbReference type="SUPFAM" id="SSF53850">
    <property type="entry name" value="Periplasmic binding protein-like II"/>
    <property type="match status" value="1"/>
</dbReference>
<dbReference type="GO" id="GO:0042597">
    <property type="term" value="C:periplasmic space"/>
    <property type="evidence" value="ECO:0007669"/>
    <property type="project" value="UniProtKB-ARBA"/>
</dbReference>
<feature type="domain" description="Solute-binding protein family 5" evidence="4">
    <location>
        <begin position="86"/>
        <end position="441"/>
    </location>
</feature>
<evidence type="ECO:0000259" key="4">
    <source>
        <dbReference type="Pfam" id="PF00496"/>
    </source>
</evidence>
<dbReference type="InterPro" id="IPR039424">
    <property type="entry name" value="SBP_5"/>
</dbReference>
<evidence type="ECO:0000313" key="6">
    <source>
        <dbReference type="Proteomes" id="UP000028488"/>
    </source>
</evidence>
<evidence type="ECO:0000256" key="2">
    <source>
        <dbReference type="ARBA" id="ARBA00022448"/>
    </source>
</evidence>
<dbReference type="EMBL" id="CP008947">
    <property type="protein sequence ID" value="AII05515.1"/>
    <property type="molecule type" value="Genomic_DNA"/>
</dbReference>
<comment type="similarity">
    <text evidence="1">Belongs to the bacterial solute-binding protein 5 family.</text>
</comment>
<keyword evidence="3" id="KW-0732">Signal</keyword>
<dbReference type="PANTHER" id="PTHR30290">
    <property type="entry name" value="PERIPLASMIC BINDING COMPONENT OF ABC TRANSPORTER"/>
    <property type="match status" value="1"/>
</dbReference>
<proteinExistence type="inferred from homology"/>
<accession>A0A076EH21</accession>
<dbReference type="GO" id="GO:1904680">
    <property type="term" value="F:peptide transmembrane transporter activity"/>
    <property type="evidence" value="ECO:0007669"/>
    <property type="project" value="TreeGrafter"/>
</dbReference>
<dbReference type="eggNOG" id="COG0747">
    <property type="taxonomic scope" value="Bacteria"/>
</dbReference>
<organism evidence="5 6">
    <name type="scientific">Rhodococcus opacus</name>
    <name type="common">Nocardia opaca</name>
    <dbReference type="NCBI Taxonomy" id="37919"/>
    <lineage>
        <taxon>Bacteria</taxon>
        <taxon>Bacillati</taxon>
        <taxon>Actinomycetota</taxon>
        <taxon>Actinomycetes</taxon>
        <taxon>Mycobacteriales</taxon>
        <taxon>Nocardiaceae</taxon>
        <taxon>Rhodococcus</taxon>
    </lineage>
</organism>
<dbReference type="Gene3D" id="3.40.190.10">
    <property type="entry name" value="Periplasmic binding protein-like II"/>
    <property type="match status" value="1"/>
</dbReference>
<dbReference type="InterPro" id="IPR030678">
    <property type="entry name" value="Peptide/Ni-bd"/>
</dbReference>
<gene>
    <name evidence="5" type="ORF">EP51_13110</name>
</gene>
<dbReference type="PROSITE" id="PS51257">
    <property type="entry name" value="PROKAR_LIPOPROTEIN"/>
    <property type="match status" value="1"/>
</dbReference>
<name>A0A076EH21_RHOOP</name>
<dbReference type="Pfam" id="PF00496">
    <property type="entry name" value="SBP_bac_5"/>
    <property type="match status" value="1"/>
</dbReference>
<dbReference type="PANTHER" id="PTHR30290:SF9">
    <property type="entry name" value="OLIGOPEPTIDE-BINDING PROTEIN APPA"/>
    <property type="match status" value="1"/>
</dbReference>
<dbReference type="GO" id="GO:0043190">
    <property type="term" value="C:ATP-binding cassette (ABC) transporter complex"/>
    <property type="evidence" value="ECO:0007669"/>
    <property type="project" value="InterPro"/>
</dbReference>
<reference evidence="5 6" key="1">
    <citation type="submission" date="2014-07" db="EMBL/GenBank/DDBJ databases">
        <title>Genome Sequence of Rhodococcus opacus Strain R7, a Biodegrader of Mono- and Polycyclic Aromatic Hydrocarbons.</title>
        <authorList>
            <person name="Di Gennaro P."/>
            <person name="Zampolli J."/>
            <person name="Presti I."/>
            <person name="Cappelletti M."/>
            <person name="D'Ursi P."/>
            <person name="Orro A."/>
            <person name="Mezzelani A."/>
            <person name="Milanesi L."/>
        </authorList>
    </citation>
    <scope>NUCLEOTIDE SEQUENCE [LARGE SCALE GENOMIC DNA]</scope>
    <source>
        <strain evidence="5 6">R7</strain>
    </source>
</reference>
<evidence type="ECO:0000313" key="5">
    <source>
        <dbReference type="EMBL" id="AII05515.1"/>
    </source>
</evidence>
<dbReference type="PIRSF" id="PIRSF002741">
    <property type="entry name" value="MppA"/>
    <property type="match status" value="1"/>
</dbReference>
<dbReference type="RefSeq" id="WP_128639509.1">
    <property type="nucleotide sequence ID" value="NZ_CP008947.1"/>
</dbReference>
<dbReference type="InterPro" id="IPR000914">
    <property type="entry name" value="SBP_5_dom"/>
</dbReference>
<dbReference type="GO" id="GO:0015833">
    <property type="term" value="P:peptide transport"/>
    <property type="evidence" value="ECO:0007669"/>
    <property type="project" value="TreeGrafter"/>
</dbReference>
<dbReference type="AlphaFoldDB" id="A0A076EH21"/>
<keyword evidence="2" id="KW-0813">Transport</keyword>
<dbReference type="Gene3D" id="3.10.105.10">
    <property type="entry name" value="Dipeptide-binding Protein, Domain 3"/>
    <property type="match status" value="1"/>
</dbReference>
<evidence type="ECO:0000256" key="3">
    <source>
        <dbReference type="ARBA" id="ARBA00022729"/>
    </source>
</evidence>